<dbReference type="EMBL" id="AZMM01006744">
    <property type="protein sequence ID" value="ETJ39394.1"/>
    <property type="molecule type" value="Genomic_DNA"/>
</dbReference>
<comment type="caution">
    <text evidence="1">The sequence shown here is derived from an EMBL/GenBank/DDBJ whole genome shotgun (WGS) entry which is preliminary data.</text>
</comment>
<name>W1YE15_9ZZZZ</name>
<reference evidence="1" key="1">
    <citation type="submission" date="2013-12" db="EMBL/GenBank/DDBJ databases">
        <title>A Varibaculum cambriense genome reconstructed from a premature infant gut community with otherwise low bacterial novelty that shifts toward anaerobic metabolism during the third week of life.</title>
        <authorList>
            <person name="Brown C.T."/>
            <person name="Sharon I."/>
            <person name="Thomas B.C."/>
            <person name="Castelle C.J."/>
            <person name="Morowitz M.J."/>
            <person name="Banfield J.F."/>
        </authorList>
    </citation>
    <scope>NUCLEOTIDE SEQUENCE</scope>
</reference>
<sequence length="21" mass="2239">GSDEGAQHFVDTCAAYKAQKL</sequence>
<organism evidence="1">
    <name type="scientific">human gut metagenome</name>
    <dbReference type="NCBI Taxonomy" id="408170"/>
    <lineage>
        <taxon>unclassified sequences</taxon>
        <taxon>metagenomes</taxon>
        <taxon>organismal metagenomes</taxon>
    </lineage>
</organism>
<evidence type="ECO:0000313" key="1">
    <source>
        <dbReference type="EMBL" id="ETJ39394.1"/>
    </source>
</evidence>
<dbReference type="AlphaFoldDB" id="W1YE15"/>
<proteinExistence type="predicted"/>
<gene>
    <name evidence="1" type="ORF">Q604_UNBC06744G0002</name>
</gene>
<protein>
    <submittedName>
        <fullName evidence="1">Uncharacterized protein</fullName>
    </submittedName>
</protein>
<accession>W1YE15</accession>
<feature type="non-terminal residue" evidence="1">
    <location>
        <position position="1"/>
    </location>
</feature>